<evidence type="ECO:0000313" key="3">
    <source>
        <dbReference type="Proteomes" id="UP000794436"/>
    </source>
</evidence>
<accession>A0A8K1CI66</accession>
<sequence length="233" mass="27682">MPLFRKEPHEKEDHVSLEDAEDRTSNLLDSGPRLSRLSCNTRYAVSLNQIDQIEINNTRVREKDGVTLYVLDIYMRYVQTGIPTKRNLNYHDTENELVKQREKDKNPHYQIEYRFRDFYELRRQIKHILHTPEDPLHNKWCRYCTRVSWIVEFGTFSSRCLLDQPLMKIELYRKTRVKARCLHLTEFLNDLVQGAKDAPYCSGETPCDGFSRVSYVLKEFLAEPSLRESCTGW</sequence>
<dbReference type="Proteomes" id="UP000794436">
    <property type="component" value="Unassembled WGS sequence"/>
</dbReference>
<protein>
    <recommendedName>
        <fullName evidence="4">PX domain-containing protein</fullName>
    </recommendedName>
</protein>
<evidence type="ECO:0000256" key="1">
    <source>
        <dbReference type="SAM" id="MobiDB-lite"/>
    </source>
</evidence>
<gene>
    <name evidence="2" type="ORF">Poli38472_002626</name>
</gene>
<name>A0A8K1CI66_PYTOL</name>
<organism evidence="2 3">
    <name type="scientific">Pythium oligandrum</name>
    <name type="common">Mycoparasitic fungus</name>
    <dbReference type="NCBI Taxonomy" id="41045"/>
    <lineage>
        <taxon>Eukaryota</taxon>
        <taxon>Sar</taxon>
        <taxon>Stramenopiles</taxon>
        <taxon>Oomycota</taxon>
        <taxon>Peronosporomycetes</taxon>
        <taxon>Pythiales</taxon>
        <taxon>Pythiaceae</taxon>
        <taxon>Pythium</taxon>
    </lineage>
</organism>
<dbReference type="OrthoDB" id="105473at2759"/>
<proteinExistence type="predicted"/>
<keyword evidence="3" id="KW-1185">Reference proteome</keyword>
<dbReference type="EMBL" id="SPLM01000072">
    <property type="protein sequence ID" value="TMW63685.1"/>
    <property type="molecule type" value="Genomic_DNA"/>
</dbReference>
<evidence type="ECO:0000313" key="2">
    <source>
        <dbReference type="EMBL" id="TMW63685.1"/>
    </source>
</evidence>
<comment type="caution">
    <text evidence="2">The sequence shown here is derived from an EMBL/GenBank/DDBJ whole genome shotgun (WGS) entry which is preliminary data.</text>
</comment>
<evidence type="ECO:0008006" key="4">
    <source>
        <dbReference type="Google" id="ProtNLM"/>
    </source>
</evidence>
<dbReference type="AlphaFoldDB" id="A0A8K1CI66"/>
<feature type="compositionally biased region" description="Basic and acidic residues" evidence="1">
    <location>
        <begin position="1"/>
        <end position="17"/>
    </location>
</feature>
<feature type="region of interest" description="Disordered" evidence="1">
    <location>
        <begin position="1"/>
        <end position="27"/>
    </location>
</feature>
<reference evidence="2" key="1">
    <citation type="submission" date="2019-03" db="EMBL/GenBank/DDBJ databases">
        <title>Long read genome sequence of the mycoparasitic Pythium oligandrum ATCC 38472 isolated from sugarbeet rhizosphere.</title>
        <authorList>
            <person name="Gaulin E."/>
        </authorList>
    </citation>
    <scope>NUCLEOTIDE SEQUENCE</scope>
    <source>
        <strain evidence="2">ATCC 38472_TT</strain>
    </source>
</reference>